<gene>
    <name evidence="1" type="ORF">DFJ68_0738</name>
</gene>
<name>A0A495Y009_9MICO</name>
<keyword evidence="2" id="KW-1185">Reference proteome</keyword>
<reference evidence="1 2" key="1">
    <citation type="submission" date="2018-10" db="EMBL/GenBank/DDBJ databases">
        <title>Sequencing the genomes of 1000 actinobacteria strains.</title>
        <authorList>
            <person name="Klenk H.-P."/>
        </authorList>
    </citation>
    <scope>NUCLEOTIDE SEQUENCE [LARGE SCALE GENOMIC DNA]</scope>
    <source>
        <strain evidence="1 2">DSM 44267</strain>
    </source>
</reference>
<comment type="caution">
    <text evidence="1">The sequence shown here is derived from an EMBL/GenBank/DDBJ whole genome shotgun (WGS) entry which is preliminary data.</text>
</comment>
<accession>A0A495Y009</accession>
<dbReference type="RefSeq" id="WP_121031116.1">
    <property type="nucleotide sequence ID" value="NZ_RBXT01000001.1"/>
</dbReference>
<sequence>MPVVRVYLPVGRADLDELASGGAVVASSAQPRPAFAVTPALQAQGPGLDAEDLEYAAFSDAVAAAGAARADGGDRRIVIAADADPRWVSSDAVVAEDGALSAVAIVEALPLSRLASFHVDEEAGEPDDGDADDLLWYDVTELDEVRGLVR</sequence>
<dbReference type="Pfam" id="PF21853">
    <property type="entry name" value="DUF6912"/>
    <property type="match status" value="1"/>
</dbReference>
<dbReference type="EMBL" id="RBXT01000001">
    <property type="protein sequence ID" value="RKT77318.1"/>
    <property type="molecule type" value="Genomic_DNA"/>
</dbReference>
<evidence type="ECO:0000313" key="1">
    <source>
        <dbReference type="EMBL" id="RKT77318.1"/>
    </source>
</evidence>
<dbReference type="Proteomes" id="UP000278440">
    <property type="component" value="Unassembled WGS sequence"/>
</dbReference>
<protein>
    <submittedName>
        <fullName evidence="1">Uncharacterized protein</fullName>
    </submittedName>
</protein>
<evidence type="ECO:0000313" key="2">
    <source>
        <dbReference type="Proteomes" id="UP000278440"/>
    </source>
</evidence>
<dbReference type="OrthoDB" id="4866617at2"/>
<organism evidence="1 2">
    <name type="scientific">Terracoccus luteus</name>
    <dbReference type="NCBI Taxonomy" id="53356"/>
    <lineage>
        <taxon>Bacteria</taxon>
        <taxon>Bacillati</taxon>
        <taxon>Actinomycetota</taxon>
        <taxon>Actinomycetes</taxon>
        <taxon>Micrococcales</taxon>
        <taxon>Intrasporangiaceae</taxon>
        <taxon>Terracoccus</taxon>
    </lineage>
</organism>
<dbReference type="AlphaFoldDB" id="A0A495Y009"/>
<proteinExistence type="predicted"/>
<dbReference type="InterPro" id="IPR054206">
    <property type="entry name" value="DUF6912"/>
</dbReference>